<gene>
    <name evidence="1" type="ORF">AB8S08_10085</name>
</gene>
<organism evidence="1">
    <name type="scientific">Pseudidiomarina sp. PP-1MA</name>
    <dbReference type="NCBI Taxonomy" id="3237706"/>
    <lineage>
        <taxon>Bacteria</taxon>
        <taxon>Pseudomonadati</taxon>
        <taxon>Pseudomonadota</taxon>
        <taxon>Gammaproteobacteria</taxon>
        <taxon>Alteromonadales</taxon>
        <taxon>Idiomarinaceae</taxon>
        <taxon>Pseudidiomarina</taxon>
    </lineage>
</organism>
<name>A0AB39X6Z2_9GAMM</name>
<dbReference type="AlphaFoldDB" id="A0AB39X6Z2"/>
<dbReference type="EMBL" id="CP165718">
    <property type="protein sequence ID" value="XDV09102.1"/>
    <property type="molecule type" value="Genomic_DNA"/>
</dbReference>
<proteinExistence type="predicted"/>
<dbReference type="RefSeq" id="WP_258306606.1">
    <property type="nucleotide sequence ID" value="NZ_CP165718.1"/>
</dbReference>
<protein>
    <recommendedName>
        <fullName evidence="2">Transposase</fullName>
    </recommendedName>
</protein>
<reference evidence="1" key="1">
    <citation type="submission" date="2024-07" db="EMBL/GenBank/DDBJ databases">
        <title>Whole genome sequence of bacterial strains from algal surface.</title>
        <authorList>
            <person name="Kumar P."/>
        </authorList>
    </citation>
    <scope>NUCLEOTIDE SEQUENCE</scope>
    <source>
        <strain evidence="1">PP-1MA</strain>
    </source>
</reference>
<accession>A0AB39X6Z2</accession>
<sequence length="34" mass="3799">MALFKQLPLISDGDDLDHLLPWNISLSMNTVATE</sequence>
<evidence type="ECO:0000313" key="1">
    <source>
        <dbReference type="EMBL" id="XDV09102.1"/>
    </source>
</evidence>
<evidence type="ECO:0008006" key="2">
    <source>
        <dbReference type="Google" id="ProtNLM"/>
    </source>
</evidence>